<proteinExistence type="predicted"/>
<dbReference type="GO" id="GO:0047499">
    <property type="term" value="F:calcium-independent phospholipase A2 activity"/>
    <property type="evidence" value="ECO:0007669"/>
    <property type="project" value="TreeGrafter"/>
</dbReference>
<dbReference type="InterPro" id="IPR016035">
    <property type="entry name" value="Acyl_Trfase/lysoPLipase"/>
</dbReference>
<keyword evidence="1 3" id="KW-0378">Hydrolase</keyword>
<dbReference type="PANTHER" id="PTHR24185">
    <property type="entry name" value="CALCIUM-INDEPENDENT PHOSPHOLIPASE A2-GAMMA"/>
    <property type="match status" value="1"/>
</dbReference>
<dbReference type="SUPFAM" id="SSF52151">
    <property type="entry name" value="FabD/lysophospholipase-like"/>
    <property type="match status" value="1"/>
</dbReference>
<dbReference type="PANTHER" id="PTHR24185:SF1">
    <property type="entry name" value="CALCIUM-INDEPENDENT PHOSPHOLIPASE A2-GAMMA"/>
    <property type="match status" value="1"/>
</dbReference>
<gene>
    <name evidence="3" type="ORF">BJ878DRAFT_419298</name>
</gene>
<evidence type="ECO:0000256" key="1">
    <source>
        <dbReference type="ARBA" id="ARBA00022801"/>
    </source>
</evidence>
<dbReference type="AlphaFoldDB" id="A0A9P7Z4U6"/>
<dbReference type="GO" id="GO:0016042">
    <property type="term" value="P:lipid catabolic process"/>
    <property type="evidence" value="ECO:0007669"/>
    <property type="project" value="UniProtKB-KW"/>
</dbReference>
<dbReference type="EMBL" id="MU253850">
    <property type="protein sequence ID" value="KAG9245377.1"/>
    <property type="molecule type" value="Genomic_DNA"/>
</dbReference>
<dbReference type="GO" id="GO:0016740">
    <property type="term" value="F:transferase activity"/>
    <property type="evidence" value="ECO:0007669"/>
    <property type="project" value="UniProtKB-KW"/>
</dbReference>
<organism evidence="3 4">
    <name type="scientific">Calycina marina</name>
    <dbReference type="NCBI Taxonomy" id="1763456"/>
    <lineage>
        <taxon>Eukaryota</taxon>
        <taxon>Fungi</taxon>
        <taxon>Dikarya</taxon>
        <taxon>Ascomycota</taxon>
        <taxon>Pezizomycotina</taxon>
        <taxon>Leotiomycetes</taxon>
        <taxon>Helotiales</taxon>
        <taxon>Pezizellaceae</taxon>
        <taxon>Calycina</taxon>
    </lineage>
</organism>
<keyword evidence="2" id="KW-0442">Lipid degradation</keyword>
<reference evidence="3" key="1">
    <citation type="journal article" date="2021" name="IMA Fungus">
        <title>Genomic characterization of three marine fungi, including Emericellopsis atlantica sp. nov. with signatures of a generalist lifestyle and marine biomass degradation.</title>
        <authorList>
            <person name="Hagestad O.C."/>
            <person name="Hou L."/>
            <person name="Andersen J.H."/>
            <person name="Hansen E.H."/>
            <person name="Altermark B."/>
            <person name="Li C."/>
            <person name="Kuhnert E."/>
            <person name="Cox R.J."/>
            <person name="Crous P.W."/>
            <person name="Spatafora J.W."/>
            <person name="Lail K."/>
            <person name="Amirebrahimi M."/>
            <person name="Lipzen A."/>
            <person name="Pangilinan J."/>
            <person name="Andreopoulos W."/>
            <person name="Hayes R.D."/>
            <person name="Ng V."/>
            <person name="Grigoriev I.V."/>
            <person name="Jackson S.A."/>
            <person name="Sutton T.D.S."/>
            <person name="Dobson A.D.W."/>
            <person name="Rama T."/>
        </authorList>
    </citation>
    <scope>NUCLEOTIDE SEQUENCE</scope>
    <source>
        <strain evidence="3">TRa3180A</strain>
    </source>
</reference>
<protein>
    <submittedName>
        <fullName evidence="3">Acyl transferase/acyl hydrolase/lysophospholipase</fullName>
    </submittedName>
</protein>
<dbReference type="OrthoDB" id="1658288at2759"/>
<sequence>SALMILQNLMKTINPDTSPKPCDYFDMIGGINTGRQVIATARLIAIILGRLRMSIDECISAYLSLSHQIFQKKMHRVTVKGDLQSKFGSDELAHTVSEVVNTLLHGGSVGYLSHLSTCARFVCTTSKEPSETVCLTSYQLPSGSSDMLNSVKIWEACGTTPAASSFFDPISIGPNHEGFVDGTTGAINPVWEIWSQAQLVFWSKWLEGKIKFLVSINTGVPPLKPFGDDTFHIWKTLISISAETEQMAEKFRRDKAQLNDIGRYYRLSVSQGLEEVGLEE</sequence>
<comment type="caution">
    <text evidence="3">The sequence shown here is derived from an EMBL/GenBank/DDBJ whole genome shotgun (WGS) entry which is preliminary data.</text>
</comment>
<keyword evidence="3" id="KW-0808">Transferase</keyword>
<keyword evidence="2" id="KW-0443">Lipid metabolism</keyword>
<name>A0A9P7Z4U6_9HELO</name>
<dbReference type="Proteomes" id="UP000887226">
    <property type="component" value="Unassembled WGS sequence"/>
</dbReference>
<accession>A0A9P7Z4U6</accession>
<evidence type="ECO:0000313" key="3">
    <source>
        <dbReference type="EMBL" id="KAG9245377.1"/>
    </source>
</evidence>
<dbReference type="Gene3D" id="3.40.1090.10">
    <property type="entry name" value="Cytosolic phospholipase A2 catalytic domain"/>
    <property type="match status" value="1"/>
</dbReference>
<dbReference type="GO" id="GO:0019369">
    <property type="term" value="P:arachidonate metabolic process"/>
    <property type="evidence" value="ECO:0007669"/>
    <property type="project" value="TreeGrafter"/>
</dbReference>
<keyword evidence="4" id="KW-1185">Reference proteome</keyword>
<feature type="non-terminal residue" evidence="3">
    <location>
        <position position="1"/>
    </location>
</feature>
<evidence type="ECO:0000256" key="2">
    <source>
        <dbReference type="ARBA" id="ARBA00022963"/>
    </source>
</evidence>
<dbReference type="GO" id="GO:0016020">
    <property type="term" value="C:membrane"/>
    <property type="evidence" value="ECO:0007669"/>
    <property type="project" value="TreeGrafter"/>
</dbReference>
<evidence type="ECO:0000313" key="4">
    <source>
        <dbReference type="Proteomes" id="UP000887226"/>
    </source>
</evidence>